<proteinExistence type="predicted"/>
<keyword evidence="1" id="KW-0732">Signal</keyword>
<evidence type="ECO:0000256" key="1">
    <source>
        <dbReference type="SAM" id="SignalP"/>
    </source>
</evidence>
<feature type="signal peptide" evidence="1">
    <location>
        <begin position="1"/>
        <end position="16"/>
    </location>
</feature>
<dbReference type="RefSeq" id="WP_168133705.1">
    <property type="nucleotide sequence ID" value="NZ_JAAVJH010000003.1"/>
</dbReference>
<name>A0ABX1CJL6_9SPHN</name>
<comment type="caution">
    <text evidence="2">The sequence shown here is derived from an EMBL/GenBank/DDBJ whole genome shotgun (WGS) entry which is preliminary data.</text>
</comment>
<sequence length="489" mass="50374">MIALAFLMAQAVPTLAVAPAIYADADLSRGAARLAWPAGTRLSVAEAEGEVIARFDRALAPHEVEAFRVAAGEALEDLRWNDDSLVLRAAPGWTMRWRREAVALAVDFVPPPADAAPAADDDGALDAEMAMVEADAAAGYPGRARRRATALAAAHPGDRRVARLVSDARAADGDTVHAAEGYRALAADDPAARRTMAQRRGTVAASAIARDGGDLSQVEAGARADVAIDARWTAGAGVRRIATRIDSAGGRQDTGSTVVDAALGIALEGAARAQVLLASAIDDDVTGGGVRLVAGSAEAQLRALVVFHMPDFSTGAQALRGGHLSRVLLGGSYRLSPDWVVQGDAGWHRYGLAGEGAAADSVVVAGGIDRLLRRGVPSIGVGYRLEAEYVRRLRRDAAGTAIVPLATRENHSVQGTVSAALGGVQWSGQAGYTVDRFGGNGPTAGIGFNAAMGDGWRVDGGGGVTSVSRPGFSGTQVYGRAQVTRGLGW</sequence>
<gene>
    <name evidence="2" type="ORF">HBH26_06060</name>
</gene>
<reference evidence="2 3" key="1">
    <citation type="submission" date="2020-03" db="EMBL/GenBank/DDBJ databases">
        <authorList>
            <person name="Wang L."/>
            <person name="He N."/>
            <person name="Li Y."/>
            <person name="Fang Y."/>
            <person name="Zhang F."/>
        </authorList>
    </citation>
    <scope>NUCLEOTIDE SEQUENCE [LARGE SCALE GENOMIC DNA]</scope>
    <source>
        <strain evidence="2 3">36D10-4-7</strain>
    </source>
</reference>
<dbReference type="EMBL" id="JAAVJH010000003">
    <property type="protein sequence ID" value="NJR78180.1"/>
    <property type="molecule type" value="Genomic_DNA"/>
</dbReference>
<dbReference type="Proteomes" id="UP000732399">
    <property type="component" value="Unassembled WGS sequence"/>
</dbReference>
<evidence type="ECO:0000313" key="2">
    <source>
        <dbReference type="EMBL" id="NJR78180.1"/>
    </source>
</evidence>
<feature type="chain" id="PRO_5046246377" evidence="1">
    <location>
        <begin position="17"/>
        <end position="489"/>
    </location>
</feature>
<keyword evidence="3" id="KW-1185">Reference proteome</keyword>
<accession>A0ABX1CJL6</accession>
<protein>
    <submittedName>
        <fullName evidence="2">Uncharacterized protein</fullName>
    </submittedName>
</protein>
<evidence type="ECO:0000313" key="3">
    <source>
        <dbReference type="Proteomes" id="UP000732399"/>
    </source>
</evidence>
<organism evidence="2 3">
    <name type="scientific">Sphingomonas corticis</name>
    <dbReference type="NCBI Taxonomy" id="2722791"/>
    <lineage>
        <taxon>Bacteria</taxon>
        <taxon>Pseudomonadati</taxon>
        <taxon>Pseudomonadota</taxon>
        <taxon>Alphaproteobacteria</taxon>
        <taxon>Sphingomonadales</taxon>
        <taxon>Sphingomonadaceae</taxon>
        <taxon>Sphingomonas</taxon>
    </lineage>
</organism>